<reference evidence="1 2" key="1">
    <citation type="submission" date="2020-05" db="EMBL/GenBank/DDBJ databases">
        <title>Horizontal transmission and recombination maintain forever young bacterial symbiont genomes.</title>
        <authorList>
            <person name="Russell S.L."/>
            <person name="Pepper-Tunick E."/>
            <person name="Svedberg J."/>
            <person name="Byrne A."/>
            <person name="Ruelas Castillo J."/>
            <person name="Vollmers C."/>
            <person name="Beinart R.A."/>
            <person name="Corbett-Detig R."/>
        </authorList>
    </citation>
    <scope>NUCLEOTIDE SEQUENCE [LARGE SCALE GENOMIC DNA]</scope>
    <source>
        <strain evidence="1">455</strain>
    </source>
</reference>
<organism evidence="1 2">
    <name type="scientific">Candidatus Thiodubiliella endoseptemdiera</name>
    <dbReference type="NCBI Taxonomy" id="2738886"/>
    <lineage>
        <taxon>Bacteria</taxon>
        <taxon>Pseudomonadati</taxon>
        <taxon>Pseudomonadota</taxon>
        <taxon>Gammaproteobacteria</taxon>
        <taxon>Candidatus Pseudothioglobaceae</taxon>
        <taxon>Candidatus Thiodubiliella</taxon>
    </lineage>
</organism>
<dbReference type="PANTHER" id="PTHR42953:SF2">
    <property type="entry name" value="ADHESION PROTEIN"/>
    <property type="match status" value="1"/>
</dbReference>
<evidence type="ECO:0000313" key="2">
    <source>
        <dbReference type="Proteomes" id="UP000568751"/>
    </source>
</evidence>
<protein>
    <submittedName>
        <fullName evidence="1">Zinc ABC transporter substrate-binding protein</fullName>
    </submittedName>
</protein>
<gene>
    <name evidence="1" type="ORF">H0A76_10620</name>
</gene>
<dbReference type="Gene3D" id="3.40.50.1980">
    <property type="entry name" value="Nitrogenase molybdenum iron protein domain"/>
    <property type="match status" value="2"/>
</dbReference>
<proteinExistence type="predicted"/>
<accession>A0A853F4H4</accession>
<evidence type="ECO:0000313" key="1">
    <source>
        <dbReference type="EMBL" id="NYT28277.1"/>
    </source>
</evidence>
<comment type="caution">
    <text evidence="1">The sequence shown here is derived from an EMBL/GenBank/DDBJ whole genome shotgun (WGS) entry which is preliminary data.</text>
</comment>
<name>A0A853F4H4_9GAMM</name>
<dbReference type="InterPro" id="IPR050492">
    <property type="entry name" value="Bact_metal-bind_prot9"/>
</dbReference>
<dbReference type="Pfam" id="PF01297">
    <property type="entry name" value="ZnuA"/>
    <property type="match status" value="1"/>
</dbReference>
<dbReference type="AlphaFoldDB" id="A0A853F4H4"/>
<dbReference type="SUPFAM" id="SSF53807">
    <property type="entry name" value="Helical backbone' metal receptor"/>
    <property type="match status" value="1"/>
</dbReference>
<dbReference type="InterPro" id="IPR006127">
    <property type="entry name" value="ZnuA-like"/>
</dbReference>
<dbReference type="GO" id="GO:0030001">
    <property type="term" value="P:metal ion transport"/>
    <property type="evidence" value="ECO:0007669"/>
    <property type="project" value="InterPro"/>
</dbReference>
<dbReference type="Proteomes" id="UP000568751">
    <property type="component" value="Unassembled WGS sequence"/>
</dbReference>
<dbReference type="PANTHER" id="PTHR42953">
    <property type="entry name" value="HIGH-AFFINITY ZINC UPTAKE SYSTEM PROTEIN ZNUA-RELATED"/>
    <property type="match status" value="1"/>
</dbReference>
<sequence>MLYQWITKTGLAVLLLSFGLNAAYAKINVFACEPEWAALSRQLGGSAVKVFSATTAQQDPHHIQARPSLIAKVRRADLLVCTGAELEVGWLPLLLRKSGNGKIQSGQAGYFMAANQVALLEKPAVLDRSLGDIHAAGNPHIHFDPHRIQQIANALTQRLMRVDPANRSLYQQNGQQFAQQWQQAIKKWQQKTQTLQGKRVVVSHNSWVYLEQWLGLKKIATLEPKPGIPPSSAYLSKLLTQLKQNPAEMILSATYQNQKPAHWLSKKTSIPVISLSFSPVKNETLIVWFGRIVDQLIGVHL</sequence>
<dbReference type="EMBL" id="JACCHT010000002">
    <property type="protein sequence ID" value="NYT28277.1"/>
    <property type="molecule type" value="Genomic_DNA"/>
</dbReference>
<dbReference type="GO" id="GO:0046872">
    <property type="term" value="F:metal ion binding"/>
    <property type="evidence" value="ECO:0007669"/>
    <property type="project" value="InterPro"/>
</dbReference>